<name>A0A7Z0DAR9_9ACTN</name>
<accession>A0A7Z0DAR9</accession>
<dbReference type="PANTHER" id="PTHR39441:SF1">
    <property type="entry name" value="DUF2252 DOMAIN-CONTAINING PROTEIN"/>
    <property type="match status" value="1"/>
</dbReference>
<sequence length="465" mass="50985">MSIPERPVAEFAGVDGKTLRERLPRGELAALRLPDDRDPLRILTEQHESRLAGLIGVRIGRMLQSPFAYYRGTAAVMAADLAPAPVTGPRVVACGDAHISNFGFFASPERTLLFDLNDFDEAGIAPWEWDVRRLAASIHIGGRDNGMSEPRCREATLAGVEGYRETLRELTELTATERFYVQVSSGDLEEKLSGRGLKITRKATSKARGRTSDQVLEKITTRDDHGDLRIVDQPPITRHVDHASLEDMNGLFRQYLGTVRADAAYLLAQFRPVDFVLRVVGVGSVGTRCYVLALEGPGGEVIFLQAKEAQPSVLQTYGGMPRVIPAHETGEFSEGRRVTAGQRILQAQSDPFLGHIVGYAGELSHRNTRVDYYWRQFRDMKGSIEPSRLDAADFGRYATLCGRLLARAHSQSPAGPAIAAYLGRSTRAAEALADWSAGYADTCEADFAALERAVADGRFPVDRGV</sequence>
<dbReference type="Proteomes" id="UP000527616">
    <property type="component" value="Unassembled WGS sequence"/>
</dbReference>
<evidence type="ECO:0000313" key="1">
    <source>
        <dbReference type="EMBL" id="NYI71896.1"/>
    </source>
</evidence>
<dbReference type="AlphaFoldDB" id="A0A7Z0DAR9"/>
<comment type="caution">
    <text evidence="1">The sequence shown here is derived from an EMBL/GenBank/DDBJ whole genome shotgun (WGS) entry which is preliminary data.</text>
</comment>
<proteinExistence type="predicted"/>
<keyword evidence="2" id="KW-1185">Reference proteome</keyword>
<protein>
    <submittedName>
        <fullName evidence="1">Uncharacterized protein (DUF2252 family)</fullName>
    </submittedName>
</protein>
<evidence type="ECO:0000313" key="2">
    <source>
        <dbReference type="Proteomes" id="UP000527616"/>
    </source>
</evidence>
<dbReference type="InterPro" id="IPR018721">
    <property type="entry name" value="DUF2252"/>
</dbReference>
<organism evidence="1 2">
    <name type="scientific">Naumannella cuiyingiana</name>
    <dbReference type="NCBI Taxonomy" id="1347891"/>
    <lineage>
        <taxon>Bacteria</taxon>
        <taxon>Bacillati</taxon>
        <taxon>Actinomycetota</taxon>
        <taxon>Actinomycetes</taxon>
        <taxon>Propionibacteriales</taxon>
        <taxon>Propionibacteriaceae</taxon>
        <taxon>Naumannella</taxon>
    </lineage>
</organism>
<gene>
    <name evidence="1" type="ORF">GGQ54_002456</name>
</gene>
<dbReference type="Pfam" id="PF10009">
    <property type="entry name" value="DUF2252"/>
    <property type="match status" value="1"/>
</dbReference>
<dbReference type="PANTHER" id="PTHR39441">
    <property type="entry name" value="DUF2252 DOMAIN-CONTAINING PROTEIN"/>
    <property type="match status" value="1"/>
</dbReference>
<dbReference type="EMBL" id="JACBZS010000001">
    <property type="protein sequence ID" value="NYI71896.1"/>
    <property type="molecule type" value="Genomic_DNA"/>
</dbReference>
<dbReference type="RefSeq" id="WP_179445663.1">
    <property type="nucleotide sequence ID" value="NZ_JACBZS010000001.1"/>
</dbReference>
<reference evidence="1 2" key="1">
    <citation type="submission" date="2020-07" db="EMBL/GenBank/DDBJ databases">
        <title>Sequencing the genomes of 1000 actinobacteria strains.</title>
        <authorList>
            <person name="Klenk H.-P."/>
        </authorList>
    </citation>
    <scope>NUCLEOTIDE SEQUENCE [LARGE SCALE GENOMIC DNA]</scope>
    <source>
        <strain evidence="1 2">DSM 103164</strain>
    </source>
</reference>